<protein>
    <recommendedName>
        <fullName evidence="1">RepB-like DNA primase domain-containing protein</fullName>
    </recommendedName>
</protein>
<proteinExistence type="predicted"/>
<evidence type="ECO:0000259" key="1">
    <source>
        <dbReference type="Pfam" id="PF16793"/>
    </source>
</evidence>
<dbReference type="InterPro" id="IPR039459">
    <property type="entry name" value="RepB-like_DNA_primase_dom"/>
</dbReference>
<dbReference type="Proteomes" id="UP000201613">
    <property type="component" value="Unassembled WGS sequence"/>
</dbReference>
<dbReference type="Gene3D" id="3.30.70.1790">
    <property type="entry name" value="RepB DNA-primase, N-terminal domain"/>
    <property type="match status" value="1"/>
</dbReference>
<accession>A0A238LF68</accession>
<keyword evidence="3" id="KW-1185">Reference proteome</keyword>
<dbReference type="AlphaFoldDB" id="A0A238LF68"/>
<name>A0A238LF68_9RHOB</name>
<gene>
    <name evidence="2" type="ORF">LOM8899_02213</name>
</gene>
<dbReference type="EMBL" id="FXZK01000003">
    <property type="protein sequence ID" value="SMY08065.1"/>
    <property type="molecule type" value="Genomic_DNA"/>
</dbReference>
<organism evidence="2 3">
    <name type="scientific">Flavimaricola marinus</name>
    <dbReference type="NCBI Taxonomy" id="1819565"/>
    <lineage>
        <taxon>Bacteria</taxon>
        <taxon>Pseudomonadati</taxon>
        <taxon>Pseudomonadota</taxon>
        <taxon>Alphaproteobacteria</taxon>
        <taxon>Rhodobacterales</taxon>
        <taxon>Paracoccaceae</taxon>
        <taxon>Flavimaricola</taxon>
    </lineage>
</organism>
<dbReference type="Pfam" id="PF16793">
    <property type="entry name" value="RepB_primase"/>
    <property type="match status" value="1"/>
</dbReference>
<feature type="domain" description="RepB-like DNA primase" evidence="1">
    <location>
        <begin position="142"/>
        <end position="207"/>
    </location>
</feature>
<reference evidence="2 3" key="1">
    <citation type="submission" date="2017-05" db="EMBL/GenBank/DDBJ databases">
        <authorList>
            <person name="Song R."/>
            <person name="Chenine A.L."/>
            <person name="Ruprecht R.M."/>
        </authorList>
    </citation>
    <scope>NUCLEOTIDE SEQUENCE [LARGE SCALE GENOMIC DNA]</scope>
    <source>
        <strain evidence="2 3">CECT 8899</strain>
    </source>
</reference>
<evidence type="ECO:0000313" key="2">
    <source>
        <dbReference type="EMBL" id="SMY08065.1"/>
    </source>
</evidence>
<sequence>MPRAFACALWRACMKEQLMEKYKYRTEFPALMDEGAPKHEVLQDQYDFLCDLWHNPGNRGSSIFGNLCFRRKGSTKMIDKFFPLHGEVTFDRILQRYDRHKFDQYFSPNVYARPRRLAACVVMTRLGWCDVDEADPFAFDPKPSFVWQTSPGRTQALWRWDRPHSAAQASAFSKALAYRHGGDKGGSAANKLLRLPGSFNHKPVYDKPFIPLLHFEPQLITKRPKLLTKGNETHVAEPKALEMNPHGHDRISVWKKYRPKLKVTTGHLLRHNTAQAPDRSRRIFSIIAGLHEVGASIDEIAGAVWTSPYFRDKYGDDLDALETEVSRIIARVEAAQ</sequence>
<evidence type="ECO:0000313" key="3">
    <source>
        <dbReference type="Proteomes" id="UP000201613"/>
    </source>
</evidence>